<dbReference type="InterPro" id="IPR000524">
    <property type="entry name" value="Tscrpt_reg_HTH_GntR"/>
</dbReference>
<dbReference type="PRINTS" id="PR00035">
    <property type="entry name" value="HTHGNTR"/>
</dbReference>
<dbReference type="Proteomes" id="UP000580861">
    <property type="component" value="Unassembled WGS sequence"/>
</dbReference>
<dbReference type="InterPro" id="IPR011711">
    <property type="entry name" value="GntR_C"/>
</dbReference>
<evidence type="ECO:0000256" key="1">
    <source>
        <dbReference type="ARBA" id="ARBA00023015"/>
    </source>
</evidence>
<dbReference type="PROSITE" id="PS50949">
    <property type="entry name" value="HTH_GNTR"/>
    <property type="match status" value="1"/>
</dbReference>
<keyword evidence="3" id="KW-0804">Transcription</keyword>
<evidence type="ECO:0000256" key="2">
    <source>
        <dbReference type="ARBA" id="ARBA00023125"/>
    </source>
</evidence>
<dbReference type="SUPFAM" id="SSF46785">
    <property type="entry name" value="Winged helix' DNA-binding domain"/>
    <property type="match status" value="1"/>
</dbReference>
<evidence type="ECO:0000256" key="3">
    <source>
        <dbReference type="ARBA" id="ARBA00023163"/>
    </source>
</evidence>
<keyword evidence="2 5" id="KW-0238">DNA-binding</keyword>
<dbReference type="Gene3D" id="1.10.10.10">
    <property type="entry name" value="Winged helix-like DNA-binding domain superfamily/Winged helix DNA-binding domain"/>
    <property type="match status" value="1"/>
</dbReference>
<dbReference type="AlphaFoldDB" id="A0A841AV50"/>
<dbReference type="GO" id="GO:0003677">
    <property type="term" value="F:DNA binding"/>
    <property type="evidence" value="ECO:0007669"/>
    <property type="project" value="UniProtKB-KW"/>
</dbReference>
<dbReference type="PANTHER" id="PTHR43537">
    <property type="entry name" value="TRANSCRIPTIONAL REGULATOR, GNTR FAMILY"/>
    <property type="match status" value="1"/>
</dbReference>
<dbReference type="InterPro" id="IPR008920">
    <property type="entry name" value="TF_FadR/GntR_C"/>
</dbReference>
<dbReference type="Gene3D" id="1.20.120.530">
    <property type="entry name" value="GntR ligand-binding domain-like"/>
    <property type="match status" value="1"/>
</dbReference>
<reference evidence="5 6" key="1">
    <citation type="submission" date="2020-08" db="EMBL/GenBank/DDBJ databases">
        <title>Sequencing the genomes of 1000 actinobacteria strains.</title>
        <authorList>
            <person name="Klenk H.-P."/>
        </authorList>
    </citation>
    <scope>NUCLEOTIDE SEQUENCE [LARGE SCALE GENOMIC DNA]</scope>
    <source>
        <strain evidence="5 6">DSM 45272</strain>
    </source>
</reference>
<accession>A0A841AV50</accession>
<dbReference type="Pfam" id="PF07729">
    <property type="entry name" value="FCD"/>
    <property type="match status" value="1"/>
</dbReference>
<dbReference type="SUPFAM" id="SSF48008">
    <property type="entry name" value="GntR ligand-binding domain-like"/>
    <property type="match status" value="1"/>
</dbReference>
<proteinExistence type="predicted"/>
<dbReference type="Pfam" id="PF00392">
    <property type="entry name" value="GntR"/>
    <property type="match status" value="1"/>
</dbReference>
<keyword evidence="6" id="KW-1185">Reference proteome</keyword>
<dbReference type="SMART" id="SM00345">
    <property type="entry name" value="HTH_GNTR"/>
    <property type="match status" value="1"/>
</dbReference>
<evidence type="ECO:0000259" key="4">
    <source>
        <dbReference type="PROSITE" id="PS50949"/>
    </source>
</evidence>
<feature type="domain" description="HTH gntR-type" evidence="4">
    <location>
        <begin position="11"/>
        <end position="79"/>
    </location>
</feature>
<organism evidence="5 6">
    <name type="scientific">Amycolatopsis umgeniensis</name>
    <dbReference type="NCBI Taxonomy" id="336628"/>
    <lineage>
        <taxon>Bacteria</taxon>
        <taxon>Bacillati</taxon>
        <taxon>Actinomycetota</taxon>
        <taxon>Actinomycetes</taxon>
        <taxon>Pseudonocardiales</taxon>
        <taxon>Pseudonocardiaceae</taxon>
        <taxon>Amycolatopsis</taxon>
    </lineage>
</organism>
<dbReference type="EMBL" id="JACHMX010000001">
    <property type="protein sequence ID" value="MBB5852759.1"/>
    <property type="molecule type" value="Genomic_DNA"/>
</dbReference>
<sequence length="233" mass="24893">MNDLRAPRRVASLSAQLVDTLREQIASGVWPVGTRIPPEHDLVEQLGVGRTTVREALGALVHLGLLEARKGDGTYVRASSEMHSVLMRRAGASSSSDVLELRTVLEEYASGLAASRRTEGDLSRLRRLLAEAEAIADSGETAAAAAEADTRFHQAVVSAGGNALLAEVYDVLGDAVTEQIGGTPWTDETAAEHTVLHRRLVEAIADRDEVGARHCATEIVKLTGLEGDRRGSR</sequence>
<name>A0A841AV50_9PSEU</name>
<gene>
    <name evidence="5" type="ORF">HDA45_002846</name>
</gene>
<evidence type="ECO:0000313" key="5">
    <source>
        <dbReference type="EMBL" id="MBB5852759.1"/>
    </source>
</evidence>
<dbReference type="GO" id="GO:0003700">
    <property type="term" value="F:DNA-binding transcription factor activity"/>
    <property type="evidence" value="ECO:0007669"/>
    <property type="project" value="InterPro"/>
</dbReference>
<keyword evidence="1" id="KW-0805">Transcription regulation</keyword>
<evidence type="ECO:0000313" key="6">
    <source>
        <dbReference type="Proteomes" id="UP000580861"/>
    </source>
</evidence>
<dbReference type="RefSeq" id="WP_184895427.1">
    <property type="nucleotide sequence ID" value="NZ_JACHMX010000001.1"/>
</dbReference>
<dbReference type="PANTHER" id="PTHR43537:SF47">
    <property type="entry name" value="REGULATORY PROTEIN GNTR HTH"/>
    <property type="match status" value="1"/>
</dbReference>
<comment type="caution">
    <text evidence="5">The sequence shown here is derived from an EMBL/GenBank/DDBJ whole genome shotgun (WGS) entry which is preliminary data.</text>
</comment>
<dbReference type="SMART" id="SM00895">
    <property type="entry name" value="FCD"/>
    <property type="match status" value="1"/>
</dbReference>
<dbReference type="CDD" id="cd07377">
    <property type="entry name" value="WHTH_GntR"/>
    <property type="match status" value="1"/>
</dbReference>
<protein>
    <submittedName>
        <fullName evidence="5">DNA-binding FadR family transcriptional regulator</fullName>
    </submittedName>
</protein>
<dbReference type="InterPro" id="IPR036388">
    <property type="entry name" value="WH-like_DNA-bd_sf"/>
</dbReference>
<dbReference type="InterPro" id="IPR036390">
    <property type="entry name" value="WH_DNA-bd_sf"/>
</dbReference>